<evidence type="ECO:0000313" key="1">
    <source>
        <dbReference type="EnsemblMetazoa" id="CJA24683.1"/>
    </source>
</evidence>
<evidence type="ECO:0000313" key="2">
    <source>
        <dbReference type="Proteomes" id="UP000005237"/>
    </source>
</evidence>
<proteinExistence type="predicted"/>
<accession>A0A8R1E613</accession>
<reference evidence="1" key="2">
    <citation type="submission" date="2022-06" db="UniProtKB">
        <authorList>
            <consortium name="EnsemblMetazoa"/>
        </authorList>
    </citation>
    <scope>IDENTIFICATION</scope>
    <source>
        <strain evidence="1">DF5081</strain>
    </source>
</reference>
<protein>
    <submittedName>
        <fullName evidence="1">Uncharacterized protein</fullName>
    </submittedName>
</protein>
<organism evidence="1 2">
    <name type="scientific">Caenorhabditis japonica</name>
    <dbReference type="NCBI Taxonomy" id="281687"/>
    <lineage>
        <taxon>Eukaryota</taxon>
        <taxon>Metazoa</taxon>
        <taxon>Ecdysozoa</taxon>
        <taxon>Nematoda</taxon>
        <taxon>Chromadorea</taxon>
        <taxon>Rhabditida</taxon>
        <taxon>Rhabditina</taxon>
        <taxon>Rhabditomorpha</taxon>
        <taxon>Rhabditoidea</taxon>
        <taxon>Rhabditidae</taxon>
        <taxon>Peloderinae</taxon>
        <taxon>Caenorhabditis</taxon>
    </lineage>
</organism>
<reference evidence="2" key="1">
    <citation type="submission" date="2010-08" db="EMBL/GenBank/DDBJ databases">
        <authorList>
            <consortium name="Caenorhabditis japonica Sequencing Consortium"/>
            <person name="Wilson R.K."/>
        </authorList>
    </citation>
    <scope>NUCLEOTIDE SEQUENCE [LARGE SCALE GENOMIC DNA]</scope>
    <source>
        <strain evidence="2">DF5081</strain>
    </source>
</reference>
<dbReference type="EnsemblMetazoa" id="CJA24683.1">
    <property type="protein sequence ID" value="CJA24683.1"/>
    <property type="gene ID" value="WBGene00180255"/>
</dbReference>
<dbReference type="AlphaFoldDB" id="A0A8R1E613"/>
<name>A0A8R1E613_CAEJA</name>
<dbReference type="Proteomes" id="UP000005237">
    <property type="component" value="Unassembled WGS sequence"/>
</dbReference>
<keyword evidence="2" id="KW-1185">Reference proteome</keyword>
<sequence length="67" mass="7638">MKNVETLCCKPFHSYVSSGPENNLAQNEYFLLNEMFKMKISVSSTAEEDNIDSLIIPFLMTRGKMSN</sequence>